<keyword evidence="4 6" id="KW-1133">Transmembrane helix</keyword>
<organism evidence="7 8">
    <name type="scientific">Cellvibrio polysaccharolyticus</name>
    <dbReference type="NCBI Taxonomy" id="2082724"/>
    <lineage>
        <taxon>Bacteria</taxon>
        <taxon>Pseudomonadati</taxon>
        <taxon>Pseudomonadota</taxon>
        <taxon>Gammaproteobacteria</taxon>
        <taxon>Cellvibrionales</taxon>
        <taxon>Cellvibrionaceae</taxon>
        <taxon>Cellvibrio</taxon>
    </lineage>
</organism>
<dbReference type="GO" id="GO:0015171">
    <property type="term" value="F:amino acid transmembrane transporter activity"/>
    <property type="evidence" value="ECO:0007669"/>
    <property type="project" value="TreeGrafter"/>
</dbReference>
<dbReference type="PANTHER" id="PTHR30086">
    <property type="entry name" value="ARGININE EXPORTER PROTEIN ARGO"/>
    <property type="match status" value="1"/>
</dbReference>
<evidence type="ECO:0000256" key="3">
    <source>
        <dbReference type="ARBA" id="ARBA00022692"/>
    </source>
</evidence>
<feature type="transmembrane region" description="Helical" evidence="6">
    <location>
        <begin position="149"/>
        <end position="168"/>
    </location>
</feature>
<comment type="caution">
    <text evidence="7">The sequence shown here is derived from an EMBL/GenBank/DDBJ whole genome shotgun (WGS) entry which is preliminary data.</text>
</comment>
<dbReference type="EMBL" id="PRDL01000001">
    <property type="protein sequence ID" value="MBE8716550.1"/>
    <property type="molecule type" value="Genomic_DNA"/>
</dbReference>
<name>A0A928YTN1_9GAMM</name>
<dbReference type="AlphaFoldDB" id="A0A928YTN1"/>
<dbReference type="Pfam" id="PF01810">
    <property type="entry name" value="LysE"/>
    <property type="match status" value="1"/>
</dbReference>
<keyword evidence="8" id="KW-1185">Reference proteome</keyword>
<feature type="transmembrane region" description="Helical" evidence="6">
    <location>
        <begin position="74"/>
        <end position="92"/>
    </location>
</feature>
<evidence type="ECO:0000256" key="5">
    <source>
        <dbReference type="ARBA" id="ARBA00023136"/>
    </source>
</evidence>
<keyword evidence="5 6" id="KW-0472">Membrane</keyword>
<dbReference type="PIRSF" id="PIRSF006324">
    <property type="entry name" value="LeuE"/>
    <property type="match status" value="1"/>
</dbReference>
<evidence type="ECO:0000256" key="2">
    <source>
        <dbReference type="ARBA" id="ARBA00022475"/>
    </source>
</evidence>
<accession>A0A928YTN1</accession>
<evidence type="ECO:0000313" key="7">
    <source>
        <dbReference type="EMBL" id="MBE8716550.1"/>
    </source>
</evidence>
<feature type="transmembrane region" description="Helical" evidence="6">
    <location>
        <begin position="40"/>
        <end position="62"/>
    </location>
</feature>
<sequence length="204" mass="21383">MTIASMLSLFVALVILAVIPGPGVFTVVARSMASSFSHGLVTVFGIVAGDYIFIILSLYGLSALASTMGGVFTFIKYAGAAYLVFLGIKLLLSKYSSVEVKPIIELSFFPNFVAGLVTTLSNPKAILFYVSFFPAFINVQNVTVVEIGQLLLVATIAVGGVMVTYAYAASKARVLFKSSRAEKTLNVAAGSIMVGSGVLLATKA</sequence>
<dbReference type="RefSeq" id="WP_193907717.1">
    <property type="nucleotide sequence ID" value="NZ_PRDL01000001.1"/>
</dbReference>
<keyword evidence="2" id="KW-1003">Cell membrane</keyword>
<evidence type="ECO:0000313" key="8">
    <source>
        <dbReference type="Proteomes" id="UP000652567"/>
    </source>
</evidence>
<evidence type="ECO:0000256" key="4">
    <source>
        <dbReference type="ARBA" id="ARBA00022989"/>
    </source>
</evidence>
<evidence type="ECO:0000256" key="6">
    <source>
        <dbReference type="SAM" id="Phobius"/>
    </source>
</evidence>
<protein>
    <submittedName>
        <fullName evidence="7">LysE family translocator</fullName>
    </submittedName>
</protein>
<dbReference type="Proteomes" id="UP000652567">
    <property type="component" value="Unassembled WGS sequence"/>
</dbReference>
<comment type="subcellular location">
    <subcellularLocation>
        <location evidence="1">Cell membrane</location>
        <topology evidence="1">Multi-pass membrane protein</topology>
    </subcellularLocation>
</comment>
<dbReference type="GO" id="GO:0005886">
    <property type="term" value="C:plasma membrane"/>
    <property type="evidence" value="ECO:0007669"/>
    <property type="project" value="UniProtKB-SubCell"/>
</dbReference>
<dbReference type="PANTHER" id="PTHR30086:SF20">
    <property type="entry name" value="ARGININE EXPORTER PROTEIN ARGO-RELATED"/>
    <property type="match status" value="1"/>
</dbReference>
<evidence type="ECO:0000256" key="1">
    <source>
        <dbReference type="ARBA" id="ARBA00004651"/>
    </source>
</evidence>
<feature type="transmembrane region" description="Helical" evidence="6">
    <location>
        <begin position="112"/>
        <end position="137"/>
    </location>
</feature>
<proteinExistence type="predicted"/>
<reference evidence="7" key="1">
    <citation type="submission" date="2018-07" db="EMBL/GenBank/DDBJ databases">
        <title>Genome assembly of strain Ka43.</title>
        <authorList>
            <person name="Kukolya J."/>
            <person name="Nagy I."/>
            <person name="Horvath B."/>
            <person name="Toth A."/>
        </authorList>
    </citation>
    <scope>NUCLEOTIDE SEQUENCE</scope>
    <source>
        <strain evidence="7">KB43</strain>
    </source>
</reference>
<keyword evidence="3 6" id="KW-0812">Transmembrane</keyword>
<gene>
    <name evidence="7" type="ORF">C4F51_05030</name>
</gene>
<feature type="transmembrane region" description="Helical" evidence="6">
    <location>
        <begin position="6"/>
        <end position="28"/>
    </location>
</feature>
<dbReference type="InterPro" id="IPR001123">
    <property type="entry name" value="LeuE-type"/>
</dbReference>